<keyword evidence="1" id="KW-1133">Transmembrane helix</keyword>
<feature type="transmembrane region" description="Helical" evidence="1">
    <location>
        <begin position="40"/>
        <end position="61"/>
    </location>
</feature>
<name>A0A0S4WIZ8_RALSL</name>
<dbReference type="EMBL" id="LN899827">
    <property type="protein sequence ID" value="CUV46804.1"/>
    <property type="molecule type" value="Genomic_DNA"/>
</dbReference>
<evidence type="ECO:0000313" key="2">
    <source>
        <dbReference type="EMBL" id="CUV46804.1"/>
    </source>
</evidence>
<proteinExistence type="predicted"/>
<keyword evidence="1" id="KW-0472">Membrane</keyword>
<sequence>MKVMPPGSNGRVEGKPPGHSRFCAAMRPDGMHGYAIEQTIVLLLFALLLVNCSVIFSSFFLSMARLSAVGREQFRNARYPSIPTARMAPAIGCTQMSVIGGLGRIGAWFCHQFCDGIVLFKPGDCRGPQAMEGSPLSAGLPGRLS</sequence>
<gene>
    <name evidence="2" type="ORF">TO10_v1_680028</name>
</gene>
<organism evidence="2">
    <name type="scientific">Ralstonia solanacearum</name>
    <name type="common">Pseudomonas solanacearum</name>
    <dbReference type="NCBI Taxonomy" id="305"/>
    <lineage>
        <taxon>Bacteria</taxon>
        <taxon>Pseudomonadati</taxon>
        <taxon>Pseudomonadota</taxon>
        <taxon>Betaproteobacteria</taxon>
        <taxon>Burkholderiales</taxon>
        <taxon>Burkholderiaceae</taxon>
        <taxon>Ralstonia</taxon>
        <taxon>Ralstonia solanacearum species complex</taxon>
    </lineage>
</organism>
<evidence type="ECO:0000256" key="1">
    <source>
        <dbReference type="SAM" id="Phobius"/>
    </source>
</evidence>
<protein>
    <submittedName>
        <fullName evidence="2">Uncharacterized protein</fullName>
    </submittedName>
</protein>
<keyword evidence="1" id="KW-0812">Transmembrane</keyword>
<accession>A0A0S4WIZ8</accession>
<reference evidence="2" key="1">
    <citation type="submission" date="2015-10" db="EMBL/GenBank/DDBJ databases">
        <authorList>
            <person name="Gilbert D.G."/>
        </authorList>
    </citation>
    <scope>NUCLEOTIDE SEQUENCE</scope>
    <source>
        <strain evidence="2">Phyl III-seqv23</strain>
    </source>
</reference>
<dbReference type="AlphaFoldDB" id="A0A0S4WIZ8"/>